<protein>
    <submittedName>
        <fullName evidence="1">Abi family protein</fullName>
    </submittedName>
</protein>
<dbReference type="Proteomes" id="UP000067206">
    <property type="component" value="Chromosome"/>
</dbReference>
<organism evidence="1 2">
    <name type="scientific">Bifidobacterium longum subsp. infantis</name>
    <dbReference type="NCBI Taxonomy" id="1682"/>
    <lineage>
        <taxon>Bacteria</taxon>
        <taxon>Bacillati</taxon>
        <taxon>Actinomycetota</taxon>
        <taxon>Actinomycetes</taxon>
        <taxon>Bifidobacteriales</taxon>
        <taxon>Bifidobacteriaceae</taxon>
        <taxon>Bifidobacterium</taxon>
    </lineage>
</organism>
<evidence type="ECO:0000313" key="2">
    <source>
        <dbReference type="Proteomes" id="UP000067206"/>
    </source>
</evidence>
<dbReference type="InterPro" id="IPR011664">
    <property type="entry name" value="Abi_system_AbiD/AbiF-like"/>
</dbReference>
<reference evidence="1 2" key="1">
    <citation type="submission" date="2014-12" db="EMBL/GenBank/DDBJ databases">
        <title>Complete genome sequence of Bifidobacterium longum subsp. infantis BT1.</title>
        <authorList>
            <person name="Kim J.F."/>
            <person name="Kwak M.-J."/>
        </authorList>
    </citation>
    <scope>NUCLEOTIDE SEQUENCE [LARGE SCALE GENOMIC DNA]</scope>
    <source>
        <strain evidence="1 2">BT1</strain>
    </source>
</reference>
<accession>A0A0M3T6D9</accession>
<dbReference type="Pfam" id="PF07751">
    <property type="entry name" value="Abi_2"/>
    <property type="match status" value="1"/>
</dbReference>
<gene>
    <name evidence="1" type="ORF">RY67_1779</name>
</gene>
<dbReference type="EMBL" id="CP010411">
    <property type="protein sequence ID" value="ALE09791.1"/>
    <property type="molecule type" value="Genomic_DNA"/>
</dbReference>
<proteinExistence type="predicted"/>
<dbReference type="PATRIC" id="fig|1682.24.peg.1737"/>
<evidence type="ECO:0000313" key="1">
    <source>
        <dbReference type="EMBL" id="ALE09791.1"/>
    </source>
</evidence>
<sequence>MSLRKPYRSVNEQLRILRSRGMAVDASAGHVLRREGYYPIVNGYKDLFLDRKACLTAGDDRYGTGARFDDLYALFLFDRELRELLFSSITRAEAALKAVCAHEFTGLHPDEVNPYLNPDYYDSRCRPSAMALIDKVFKRILELDGNPRNRGDYGGKAYIRHCMEDHNGQVPLWVLANDLSFGQTVWFFQVQSPAVRLAVAESFTGLYADTHDRPRRITIKRLDSIFNRLVFYRNLCAHDERCYCARYDGRANENVYQAIGDLGYLLDKDDYLELFGRFSALVARVTSTMPSRSQAILSAMGVRERELADRAEIILRS</sequence>
<dbReference type="RefSeq" id="WP_060620937.1">
    <property type="nucleotide sequence ID" value="NZ_NAQJ01000013.1"/>
</dbReference>
<dbReference type="AlphaFoldDB" id="A0A0M3T6D9"/>
<name>A0A0M3T6D9_BIFLI</name>